<feature type="coiled-coil region" evidence="1">
    <location>
        <begin position="383"/>
        <end position="410"/>
    </location>
</feature>
<dbReference type="GO" id="GO:0005764">
    <property type="term" value="C:lysosome"/>
    <property type="evidence" value="ECO:0007669"/>
    <property type="project" value="TreeGrafter"/>
</dbReference>
<sequence>MLERDQLHRRLLHDDAFGVEEALNETAFGKGLVARGKHYVIGGPIPPVGSSPSLAALERDLAQRKLLSPWTFLSPANDFTFKQWASTYKMEYSGLTNALPPNVHILTLEPWQGRSLLLRLEHTLENTDDPLLSKPATVYLQKLFSPFTIVSARETTLGANQWLKDSDRLVWQVESNEVFETISEKPKYQDNGLLNSPRLRELCRETAGGSPIRTIQGKGVASQVVMDTPQGMNQCTDEKVAGGGLSNAAGGRRRSAVNVASSSSVRHTGLSGNIKLYAGGDDCSAHSPSEIARVDQQEAKAVLETRLEAVQVSVQEMRISINETRETFGNRLDEVRSAVNGRLEMFQQQNLAFQEQVETRLEVAEERILELVAPAEARFNQFAAQLGLLKEEAKRILTEAEARRDAALVEAARKEAVRLSEATGTRLDASPPQAVWGLLERVVSCRWSSVEEEVDSWSAFKPSFQQEHWSLEKQGLTRATLHAMEYREGGNKSMEAHFLILLDRSRHLDVPVTDSEMVNMALGKFPLQVQEVLRAVRYRGGADFQREFRRLDHTKQHRSMAKMPSGENTPQGQRTQQQIQLPRQLKRQRPDVLGPPPQIWGNRGFS</sequence>
<organism evidence="4">
    <name type="scientific">Timema douglasi</name>
    <name type="common">Walking stick</name>
    <dbReference type="NCBI Taxonomy" id="61478"/>
    <lineage>
        <taxon>Eukaryota</taxon>
        <taxon>Metazoa</taxon>
        <taxon>Ecdysozoa</taxon>
        <taxon>Arthropoda</taxon>
        <taxon>Hexapoda</taxon>
        <taxon>Insecta</taxon>
        <taxon>Pterygota</taxon>
        <taxon>Neoptera</taxon>
        <taxon>Polyneoptera</taxon>
        <taxon>Phasmatodea</taxon>
        <taxon>Timematodea</taxon>
        <taxon>Timematoidea</taxon>
        <taxon>Timematidae</taxon>
        <taxon>Timema</taxon>
    </lineage>
</organism>
<evidence type="ECO:0000256" key="2">
    <source>
        <dbReference type="SAM" id="MobiDB-lite"/>
    </source>
</evidence>
<feature type="compositionally biased region" description="Low complexity" evidence="2">
    <location>
        <begin position="570"/>
        <end position="583"/>
    </location>
</feature>
<reference evidence="4" key="1">
    <citation type="submission" date="2020-11" db="EMBL/GenBank/DDBJ databases">
        <authorList>
            <person name="Tran Van P."/>
        </authorList>
    </citation>
    <scope>NUCLEOTIDE SEQUENCE</scope>
</reference>
<dbReference type="GO" id="GO:0004559">
    <property type="term" value="F:alpha-mannosidase activity"/>
    <property type="evidence" value="ECO:0007669"/>
    <property type="project" value="TreeGrafter"/>
</dbReference>
<dbReference type="Pfam" id="PF17677">
    <property type="entry name" value="Glyco_hydro38C2"/>
    <property type="match status" value="1"/>
</dbReference>
<feature type="domain" description="Glycosyl hydrolases family 38 C-terminal" evidence="3">
    <location>
        <begin position="102"/>
        <end position="167"/>
    </location>
</feature>
<accession>A0A7R8ZC16</accession>
<dbReference type="SUPFAM" id="SSF74650">
    <property type="entry name" value="Galactose mutarotase-like"/>
    <property type="match status" value="1"/>
</dbReference>
<feature type="region of interest" description="Disordered" evidence="2">
    <location>
        <begin position="551"/>
        <end position="606"/>
    </location>
</feature>
<dbReference type="Gene3D" id="2.60.40.1360">
    <property type="match status" value="1"/>
</dbReference>
<dbReference type="AlphaFoldDB" id="A0A7R8ZC16"/>
<dbReference type="InterPro" id="IPR050843">
    <property type="entry name" value="Glycosyl_Hydrlase_38"/>
</dbReference>
<dbReference type="PANTHER" id="PTHR11607">
    <property type="entry name" value="ALPHA-MANNOSIDASE"/>
    <property type="match status" value="1"/>
</dbReference>
<dbReference type="Gene3D" id="2.70.98.30">
    <property type="entry name" value="Golgi alpha-mannosidase II, domain 4"/>
    <property type="match status" value="1"/>
</dbReference>
<dbReference type="InterPro" id="IPR011013">
    <property type="entry name" value="Gal_mutarotase_sf_dom"/>
</dbReference>
<dbReference type="InterPro" id="IPR041147">
    <property type="entry name" value="GH38_C"/>
</dbReference>
<dbReference type="PANTHER" id="PTHR11607:SF3">
    <property type="entry name" value="LYSOSOMAL ALPHA-MANNOSIDASE"/>
    <property type="match status" value="1"/>
</dbReference>
<evidence type="ECO:0000259" key="3">
    <source>
        <dbReference type="Pfam" id="PF17677"/>
    </source>
</evidence>
<evidence type="ECO:0000256" key="1">
    <source>
        <dbReference type="SAM" id="Coils"/>
    </source>
</evidence>
<gene>
    <name evidence="4" type="ORF">TDIB3V08_LOCUS10149</name>
</gene>
<protein>
    <recommendedName>
        <fullName evidence="3">Glycosyl hydrolases family 38 C-terminal domain-containing protein</fullName>
    </recommendedName>
</protein>
<dbReference type="GO" id="GO:0030246">
    <property type="term" value="F:carbohydrate binding"/>
    <property type="evidence" value="ECO:0007669"/>
    <property type="project" value="InterPro"/>
</dbReference>
<evidence type="ECO:0000313" key="4">
    <source>
        <dbReference type="EMBL" id="CAD7203986.1"/>
    </source>
</evidence>
<name>A0A7R8ZC16_TIMDO</name>
<dbReference type="GO" id="GO:0005975">
    <property type="term" value="P:carbohydrate metabolic process"/>
    <property type="evidence" value="ECO:0007669"/>
    <property type="project" value="InterPro"/>
</dbReference>
<keyword evidence="1" id="KW-0175">Coiled coil</keyword>
<dbReference type="EMBL" id="OA571468">
    <property type="protein sequence ID" value="CAD7203986.1"/>
    <property type="molecule type" value="Genomic_DNA"/>
</dbReference>
<proteinExistence type="predicted"/>